<evidence type="ECO:0000313" key="3">
    <source>
        <dbReference type="Proteomes" id="UP000049855"/>
    </source>
</evidence>
<dbReference type="PANTHER" id="PTHR43135:SF3">
    <property type="entry name" value="ALPHA-D-RIBOSE 1-METHYLPHOSPHONATE 5-TRIPHOSPHATE DIPHOSPHATASE"/>
    <property type="match status" value="1"/>
</dbReference>
<dbReference type="InterPro" id="IPR006680">
    <property type="entry name" value="Amidohydro-rel"/>
</dbReference>
<sequence length="383" mass="41504">MIALSGAKILAMCGKSLDHGTVLIHNSKVQAVGKSIDIPPGCRTIDVTGKFITPGLIDAHTHLGIDNEGMGWAGSDENERSEPITPGLHALDAINPTDLGLLEAYQGGITTVMVAPGSANPIGGQCVLLKTAPKPTVEQMLLKRYAGLKIAFGENPKRVYGADQRKMPFSRMATAALIREAFWKAREYLASQGKKDWKYDMGMEAIAKVLRKEMPLRAHAHRADDIVTAVRIAQEFDVDIIIEHGTEAYLIAELLSAEEIPVVVGPTLSTRSKVELKDKTMESPALLYRQGVLCAMMSDHPVTPSCFLSVYAGLATRYGLPPYQALKMITCDAAKILGLDNRLGSLAPGMDADLVVWSEDPMMVSAHPEIVMIDGQIDFLIDE</sequence>
<dbReference type="InterPro" id="IPR051781">
    <property type="entry name" value="Metallo-dep_Hydrolase"/>
</dbReference>
<evidence type="ECO:0000313" key="2">
    <source>
        <dbReference type="EMBL" id="CQR74650.1"/>
    </source>
</evidence>
<evidence type="ECO:0000259" key="1">
    <source>
        <dbReference type="Pfam" id="PF01979"/>
    </source>
</evidence>
<dbReference type="EMBL" id="CTRP01000014">
    <property type="protein sequence ID" value="CQR74650.1"/>
    <property type="molecule type" value="Genomic_DNA"/>
</dbReference>
<dbReference type="InterPro" id="IPR032466">
    <property type="entry name" value="Metal_Hydrolase"/>
</dbReference>
<dbReference type="RefSeq" id="WP_021170637.1">
    <property type="nucleotide sequence ID" value="NZ_CTRP01000014.1"/>
</dbReference>
<dbReference type="CDD" id="cd01309">
    <property type="entry name" value="Met_dep_hydrolase_C"/>
    <property type="match status" value="1"/>
</dbReference>
<keyword evidence="3" id="KW-1185">Reference proteome</keyword>
<dbReference type="PANTHER" id="PTHR43135">
    <property type="entry name" value="ALPHA-D-RIBOSE 1-METHYLPHOSPHONATE 5-TRIPHOSPHATE DIPHOSPHATASE"/>
    <property type="match status" value="1"/>
</dbReference>
<accession>A0A0U1L4Q0</accession>
<dbReference type="Proteomes" id="UP000049855">
    <property type="component" value="Unassembled WGS sequence"/>
</dbReference>
<reference evidence="3" key="1">
    <citation type="submission" date="2015-03" db="EMBL/GenBank/DDBJ databases">
        <authorList>
            <person name="Nijsse Bart"/>
        </authorList>
    </citation>
    <scope>NUCLEOTIDE SEQUENCE [LARGE SCALE GENOMIC DNA]</scope>
</reference>
<keyword evidence="2" id="KW-0378">Hydrolase</keyword>
<dbReference type="AlphaFoldDB" id="A0A0U1L4Q0"/>
<dbReference type="SUPFAM" id="SSF51338">
    <property type="entry name" value="Composite domain of metallo-dependent hydrolases"/>
    <property type="match status" value="1"/>
</dbReference>
<feature type="domain" description="Amidohydrolase-related" evidence="1">
    <location>
        <begin position="51"/>
        <end position="376"/>
    </location>
</feature>
<proteinExistence type="predicted"/>
<dbReference type="GO" id="GO:0016810">
    <property type="term" value="F:hydrolase activity, acting on carbon-nitrogen (but not peptide) bonds"/>
    <property type="evidence" value="ECO:0007669"/>
    <property type="project" value="InterPro"/>
</dbReference>
<dbReference type="Pfam" id="PF01979">
    <property type="entry name" value="Amidohydro_1"/>
    <property type="match status" value="1"/>
</dbReference>
<gene>
    <name evidence="2" type="ORF">SpAn4DRAFT_1112</name>
</gene>
<organism evidence="2 3">
    <name type="scientific">Sporomusa ovata</name>
    <dbReference type="NCBI Taxonomy" id="2378"/>
    <lineage>
        <taxon>Bacteria</taxon>
        <taxon>Bacillati</taxon>
        <taxon>Bacillota</taxon>
        <taxon>Negativicutes</taxon>
        <taxon>Selenomonadales</taxon>
        <taxon>Sporomusaceae</taxon>
        <taxon>Sporomusa</taxon>
    </lineage>
</organism>
<protein>
    <submittedName>
        <fullName evidence="2">Amidohydrolase</fullName>
    </submittedName>
</protein>
<dbReference type="Gene3D" id="3.20.20.140">
    <property type="entry name" value="Metal-dependent hydrolases"/>
    <property type="match status" value="1"/>
</dbReference>
<name>A0A0U1L4Q0_9FIRM</name>
<dbReference type="SUPFAM" id="SSF51556">
    <property type="entry name" value="Metallo-dependent hydrolases"/>
    <property type="match status" value="1"/>
</dbReference>
<dbReference type="InterPro" id="IPR011059">
    <property type="entry name" value="Metal-dep_hydrolase_composite"/>
</dbReference>